<evidence type="ECO:0000259" key="1">
    <source>
        <dbReference type="Pfam" id="PF00535"/>
    </source>
</evidence>
<protein>
    <recommendedName>
        <fullName evidence="1">Glycosyltransferase 2-like domain-containing protein</fullName>
    </recommendedName>
</protein>
<organism evidence="2 3">
    <name type="scientific">Candidatus Woesebacteria bacterium RIFCSPLOWO2_01_FULL_39_10</name>
    <dbReference type="NCBI Taxonomy" id="1802516"/>
    <lineage>
        <taxon>Bacteria</taxon>
        <taxon>Candidatus Woeseibacteriota</taxon>
    </lineage>
</organism>
<dbReference type="InterPro" id="IPR001173">
    <property type="entry name" value="Glyco_trans_2-like"/>
</dbReference>
<dbReference type="InterPro" id="IPR029044">
    <property type="entry name" value="Nucleotide-diphossugar_trans"/>
</dbReference>
<reference evidence="2 3" key="1">
    <citation type="journal article" date="2016" name="Nat. Commun.">
        <title>Thousands of microbial genomes shed light on interconnected biogeochemical processes in an aquifer system.</title>
        <authorList>
            <person name="Anantharaman K."/>
            <person name="Brown C.T."/>
            <person name="Hug L.A."/>
            <person name="Sharon I."/>
            <person name="Castelle C.J."/>
            <person name="Probst A.J."/>
            <person name="Thomas B.C."/>
            <person name="Singh A."/>
            <person name="Wilkins M.J."/>
            <person name="Karaoz U."/>
            <person name="Brodie E.L."/>
            <person name="Williams K.H."/>
            <person name="Hubbard S.S."/>
            <person name="Banfield J.F."/>
        </authorList>
    </citation>
    <scope>NUCLEOTIDE SEQUENCE [LARGE SCALE GENOMIC DNA]</scope>
</reference>
<dbReference type="Gene3D" id="3.90.550.10">
    <property type="entry name" value="Spore Coat Polysaccharide Biosynthesis Protein SpsA, Chain A"/>
    <property type="match status" value="1"/>
</dbReference>
<dbReference type="SUPFAM" id="SSF53335">
    <property type="entry name" value="S-adenosyl-L-methionine-dependent methyltransferases"/>
    <property type="match status" value="1"/>
</dbReference>
<name>A0A1F8B9Y2_9BACT</name>
<dbReference type="EMBL" id="MGHC01000005">
    <property type="protein sequence ID" value="OGM60827.1"/>
    <property type="molecule type" value="Genomic_DNA"/>
</dbReference>
<accession>A0A1F8B9Y2</accession>
<dbReference type="Proteomes" id="UP000179018">
    <property type="component" value="Unassembled WGS sequence"/>
</dbReference>
<dbReference type="InterPro" id="IPR029063">
    <property type="entry name" value="SAM-dependent_MTases_sf"/>
</dbReference>
<dbReference type="AlphaFoldDB" id="A0A1F8B9Y2"/>
<dbReference type="STRING" id="1802516.A3A75_00130"/>
<dbReference type="SUPFAM" id="SSF53448">
    <property type="entry name" value="Nucleotide-diphospho-sugar transferases"/>
    <property type="match status" value="1"/>
</dbReference>
<comment type="caution">
    <text evidence="2">The sequence shown here is derived from an EMBL/GenBank/DDBJ whole genome shotgun (WGS) entry which is preliminary data.</text>
</comment>
<sequence length="487" mass="56994">MENDLTELCLLAIKYGTDRHPRSKHSYTPYYYNLFKDKRQLIKKVLEFGDPEHTGLKMWRDFFPNATIFGVENAPGSIYHNEERIRVYRCNQSSKRDLENLLKKIGSDFDIVIDDGSHVPQDQVLTCLTLMPHLKKSVAYIIEDVINPDIVDRGIRGYSHYTPILKPPRRRFNRRGQPYTNRIIVVRNKKGEKTSIIVPSRNESLECQPGITVLQRTVQDIYEKATGDFEVLVGFDGPPYQDFPDYPNFKVVKFPAVVGIKTMINALAAMSSGKYIYKTDAHCAFAKGFDEVLQSDMEENWIVTPRFYVLNPTTWEWKDERFYDYFYLCCPFTDPKGLRFKAGGHWPEKTKEKLDVPIDETPQIHGSGWFISKDYYFNALGGFPNIDPYGHAQEPIWLALKNWLAGGKVMVNKKTWYAHMHQQGNKRGYSMSKSQNDLSYKVAAVYWLGDKLAERKHDFTWFIQKFMPMPTWPKNWEKFYSKWRKQK</sequence>
<evidence type="ECO:0000313" key="2">
    <source>
        <dbReference type="EMBL" id="OGM60827.1"/>
    </source>
</evidence>
<gene>
    <name evidence="2" type="ORF">A3A75_00130</name>
</gene>
<proteinExistence type="predicted"/>
<dbReference type="Pfam" id="PF00535">
    <property type="entry name" value="Glycos_transf_2"/>
    <property type="match status" value="1"/>
</dbReference>
<feature type="domain" description="Glycosyltransferase 2-like" evidence="1">
    <location>
        <begin position="195"/>
        <end position="328"/>
    </location>
</feature>
<dbReference type="Gene3D" id="3.40.50.150">
    <property type="entry name" value="Vaccinia Virus protein VP39"/>
    <property type="match status" value="1"/>
</dbReference>
<evidence type="ECO:0000313" key="3">
    <source>
        <dbReference type="Proteomes" id="UP000179018"/>
    </source>
</evidence>